<proteinExistence type="predicted"/>
<sequence length="395" mass="45962">MQKIKSKLVTIAKDEAAYLPEWLAHHLFVGFDNIEVHVNRSSDNTIAILDKICEQYTQISYRVFDWVDVCTEAVSRNIQFVSQALAIDEARKSGFFSHISFLDVDEFWFDLKINRKINDYIVELGSQNIIYNLWVNDLPQETSFSLLDKTLSGNMSVLGKCIYPLDTSFEQLHLHIPEISQGKRYILPNGEYVIFDSNAPQAVIEEQRKLYDAIVFHRATRSEMEYVSLVYRGRPSDRFPYKRNRRGLPSQYEHTVNINLNDAFVRERNRAIERILSVCGDDLLNIAKNFVIQRYHQSISQLSEYLSNEYEILVEIFKGVHIHEVVLHFTRFRQQKLKECGNDVDKIRILAQQAIHQSVDEAVLLIKLAHSLRPTGPLINKLKDKYIAKQRALNL</sequence>
<protein>
    <submittedName>
        <fullName evidence="1">Glycosyltransferase family 2 protein</fullName>
    </submittedName>
</protein>
<organism evidence="1 2">
    <name type="scientific">Agaribacter flavus</name>
    <dbReference type="NCBI Taxonomy" id="1902781"/>
    <lineage>
        <taxon>Bacteria</taxon>
        <taxon>Pseudomonadati</taxon>
        <taxon>Pseudomonadota</taxon>
        <taxon>Gammaproteobacteria</taxon>
        <taxon>Alteromonadales</taxon>
        <taxon>Alteromonadaceae</taxon>
        <taxon>Agaribacter</taxon>
    </lineage>
</organism>
<dbReference type="Proteomes" id="UP001595478">
    <property type="component" value="Unassembled WGS sequence"/>
</dbReference>
<keyword evidence="2" id="KW-1185">Reference proteome</keyword>
<evidence type="ECO:0000313" key="2">
    <source>
        <dbReference type="Proteomes" id="UP001595478"/>
    </source>
</evidence>
<gene>
    <name evidence="1" type="ORF">ACFOHL_09900</name>
</gene>
<dbReference type="Pfam" id="PF13704">
    <property type="entry name" value="Glyco_tranf_2_4"/>
    <property type="match status" value="1"/>
</dbReference>
<dbReference type="RefSeq" id="WP_376920063.1">
    <property type="nucleotide sequence ID" value="NZ_JBHRSW010000015.1"/>
</dbReference>
<accession>A0ABV7FQI8</accession>
<reference evidence="2" key="1">
    <citation type="journal article" date="2019" name="Int. J. Syst. Evol. Microbiol.">
        <title>The Global Catalogue of Microorganisms (GCM) 10K type strain sequencing project: providing services to taxonomists for standard genome sequencing and annotation.</title>
        <authorList>
            <consortium name="The Broad Institute Genomics Platform"/>
            <consortium name="The Broad Institute Genome Sequencing Center for Infectious Disease"/>
            <person name="Wu L."/>
            <person name="Ma J."/>
        </authorList>
    </citation>
    <scope>NUCLEOTIDE SEQUENCE [LARGE SCALE GENOMIC DNA]</scope>
    <source>
        <strain evidence="2">KCTC 52473</strain>
    </source>
</reference>
<dbReference type="EMBL" id="JBHRSW010000015">
    <property type="protein sequence ID" value="MFC3121933.1"/>
    <property type="molecule type" value="Genomic_DNA"/>
</dbReference>
<comment type="caution">
    <text evidence="1">The sequence shown here is derived from an EMBL/GenBank/DDBJ whole genome shotgun (WGS) entry which is preliminary data.</text>
</comment>
<evidence type="ECO:0000313" key="1">
    <source>
        <dbReference type="EMBL" id="MFC3121933.1"/>
    </source>
</evidence>
<name>A0ABV7FQI8_9ALTE</name>